<dbReference type="EMBL" id="AP023189">
    <property type="protein sequence ID" value="BCG22400.1"/>
    <property type="molecule type" value="Genomic_DNA"/>
</dbReference>
<dbReference type="AlphaFoldDB" id="A0A6J4DYB0"/>
<evidence type="ECO:0008006" key="5">
    <source>
        <dbReference type="Google" id="ProtNLM"/>
    </source>
</evidence>
<evidence type="ECO:0000313" key="1">
    <source>
        <dbReference type="EMBL" id="BCG22400.1"/>
    </source>
</evidence>
<dbReference type="Proteomes" id="UP001054892">
    <property type="component" value="Unassembled WGS sequence"/>
</dbReference>
<keyword evidence="4" id="KW-1185">Reference proteome</keyword>
<dbReference type="Pfam" id="PF07865">
    <property type="entry name" value="DUF1652"/>
    <property type="match status" value="1"/>
</dbReference>
<reference evidence="1 3" key="1">
    <citation type="submission" date="2020-05" db="EMBL/GenBank/DDBJ databases">
        <title>Characterization of novel class B3 metallo-beta-lactamase from novel Pseudomonas species.</title>
        <authorList>
            <person name="Yamada K."/>
            <person name="Aoki K."/>
            <person name="Ishii Y."/>
        </authorList>
    </citation>
    <scope>NUCLEOTIDE SEQUENCE [LARGE SCALE GENOMIC DNA]</scope>
    <source>
        <strain evidence="1 3">TUM18999</strain>
        <strain evidence="2 4">TUM20286</strain>
    </source>
</reference>
<evidence type="ECO:0000313" key="4">
    <source>
        <dbReference type="Proteomes" id="UP001054892"/>
    </source>
</evidence>
<sequence>METERLSRTLDFMRTQLLPLGFSGHMDSDRSLHVLIYDQRTRKTILETAGIPFSATCGKAEALHLVQRLKRDIDAQFQAPPRIAP</sequence>
<proteinExistence type="predicted"/>
<name>A0A6J4DYB0_9PSED</name>
<dbReference type="Proteomes" id="UP000509383">
    <property type="component" value="Chromosome"/>
</dbReference>
<dbReference type="RefSeq" id="WP_173174980.1">
    <property type="nucleotide sequence ID" value="NZ_AP023189.1"/>
</dbReference>
<evidence type="ECO:0000313" key="3">
    <source>
        <dbReference type="Proteomes" id="UP000509383"/>
    </source>
</evidence>
<protein>
    <recommendedName>
        <fullName evidence="5">DUF1652 domain-containing protein</fullName>
    </recommendedName>
</protein>
<organism evidence="1 3">
    <name type="scientific">Pseudomonas tohonis</name>
    <dbReference type="NCBI Taxonomy" id="2725477"/>
    <lineage>
        <taxon>Bacteria</taxon>
        <taxon>Pseudomonadati</taxon>
        <taxon>Pseudomonadota</taxon>
        <taxon>Gammaproteobacteria</taxon>
        <taxon>Pseudomonadales</taxon>
        <taxon>Pseudomonadaceae</taxon>
        <taxon>Pseudomonas</taxon>
    </lineage>
</organism>
<dbReference type="InterPro" id="IPR012448">
    <property type="entry name" value="DUF1652"/>
</dbReference>
<accession>A0A6J4DYB0</accession>
<dbReference type="EMBL" id="BQKM01000007">
    <property type="protein sequence ID" value="GJN53633.1"/>
    <property type="molecule type" value="Genomic_DNA"/>
</dbReference>
<evidence type="ECO:0000313" key="2">
    <source>
        <dbReference type="EMBL" id="GJN53633.1"/>
    </source>
</evidence>
<dbReference type="KEGG" id="ptw:TUM18999_05910"/>
<gene>
    <name evidence="1" type="ORF">TUM18999_05910</name>
    <name evidence="2" type="ORF">TUM20286_33850</name>
</gene>